<proteinExistence type="predicted"/>
<reference evidence="1" key="1">
    <citation type="submission" date="2014-11" db="EMBL/GenBank/DDBJ databases">
        <authorList>
            <person name="Amaro Gonzalez C."/>
        </authorList>
    </citation>
    <scope>NUCLEOTIDE SEQUENCE</scope>
</reference>
<evidence type="ECO:0000313" key="1">
    <source>
        <dbReference type="EMBL" id="JAH12382.1"/>
    </source>
</evidence>
<accession>A0A0E9Q789</accession>
<protein>
    <submittedName>
        <fullName evidence="1">Uncharacterized protein</fullName>
    </submittedName>
</protein>
<dbReference type="AlphaFoldDB" id="A0A0E9Q789"/>
<name>A0A0E9Q789_ANGAN</name>
<organism evidence="1">
    <name type="scientific">Anguilla anguilla</name>
    <name type="common">European freshwater eel</name>
    <name type="synonym">Muraena anguilla</name>
    <dbReference type="NCBI Taxonomy" id="7936"/>
    <lineage>
        <taxon>Eukaryota</taxon>
        <taxon>Metazoa</taxon>
        <taxon>Chordata</taxon>
        <taxon>Craniata</taxon>
        <taxon>Vertebrata</taxon>
        <taxon>Euteleostomi</taxon>
        <taxon>Actinopterygii</taxon>
        <taxon>Neopterygii</taxon>
        <taxon>Teleostei</taxon>
        <taxon>Anguilliformes</taxon>
        <taxon>Anguillidae</taxon>
        <taxon>Anguilla</taxon>
    </lineage>
</organism>
<dbReference type="EMBL" id="GBXM01096195">
    <property type="protein sequence ID" value="JAH12382.1"/>
    <property type="molecule type" value="Transcribed_RNA"/>
</dbReference>
<sequence>MGAKSLGNETSSTASSGSTLLTGRNAKMVRLKLSVCLLKAKI</sequence>
<reference evidence="1" key="2">
    <citation type="journal article" date="2015" name="Fish Shellfish Immunol.">
        <title>Early steps in the European eel (Anguilla anguilla)-Vibrio vulnificus interaction in the gills: Role of the RtxA13 toxin.</title>
        <authorList>
            <person name="Callol A."/>
            <person name="Pajuelo D."/>
            <person name="Ebbesson L."/>
            <person name="Teles M."/>
            <person name="MacKenzie S."/>
            <person name="Amaro C."/>
        </authorList>
    </citation>
    <scope>NUCLEOTIDE SEQUENCE</scope>
</reference>